<dbReference type="SUPFAM" id="SSF56219">
    <property type="entry name" value="DNase I-like"/>
    <property type="match status" value="1"/>
</dbReference>
<gene>
    <name evidence="1" type="ORF">QE152_g40233</name>
</gene>
<name>A0AAW1HRV4_POPJA</name>
<proteinExistence type="predicted"/>
<dbReference type="Proteomes" id="UP001458880">
    <property type="component" value="Unassembled WGS sequence"/>
</dbReference>
<dbReference type="InterPro" id="IPR036691">
    <property type="entry name" value="Endo/exonu/phosph_ase_sf"/>
</dbReference>
<dbReference type="AlphaFoldDB" id="A0AAW1HRV4"/>
<comment type="caution">
    <text evidence="1">The sequence shown here is derived from an EMBL/GenBank/DDBJ whole genome shotgun (WGS) entry which is preliminary data.</text>
</comment>
<sequence length="149" mass="17725">MDSNSNANVAFIKTQRKWIYADRFKINYTEHELLQFLENKFRTNNFNIEAFTKTDYYTKENYIAFKIGFPAEVEDVHLFEPSNWQLLNYNIQGLTNKIDALQLELQEQNMDILCLTEHFITKKKLKYLNITKLLAVNFNKARRNSNGND</sequence>
<organism evidence="1 2">
    <name type="scientific">Popillia japonica</name>
    <name type="common">Japanese beetle</name>
    <dbReference type="NCBI Taxonomy" id="7064"/>
    <lineage>
        <taxon>Eukaryota</taxon>
        <taxon>Metazoa</taxon>
        <taxon>Ecdysozoa</taxon>
        <taxon>Arthropoda</taxon>
        <taxon>Hexapoda</taxon>
        <taxon>Insecta</taxon>
        <taxon>Pterygota</taxon>
        <taxon>Neoptera</taxon>
        <taxon>Endopterygota</taxon>
        <taxon>Coleoptera</taxon>
        <taxon>Polyphaga</taxon>
        <taxon>Scarabaeiformia</taxon>
        <taxon>Scarabaeidae</taxon>
        <taxon>Rutelinae</taxon>
        <taxon>Popillia</taxon>
    </lineage>
</organism>
<reference evidence="1 2" key="1">
    <citation type="journal article" date="2024" name="BMC Genomics">
        <title>De novo assembly and annotation of Popillia japonica's genome with initial clues to its potential as an invasive pest.</title>
        <authorList>
            <person name="Cucini C."/>
            <person name="Boschi S."/>
            <person name="Funari R."/>
            <person name="Cardaioli E."/>
            <person name="Iannotti N."/>
            <person name="Marturano G."/>
            <person name="Paoli F."/>
            <person name="Bruttini M."/>
            <person name="Carapelli A."/>
            <person name="Frati F."/>
            <person name="Nardi F."/>
        </authorList>
    </citation>
    <scope>NUCLEOTIDE SEQUENCE [LARGE SCALE GENOMIC DNA]</scope>
    <source>
        <strain evidence="1">DMR45628</strain>
    </source>
</reference>
<accession>A0AAW1HRV4</accession>
<keyword evidence="2" id="KW-1185">Reference proteome</keyword>
<dbReference type="Gene3D" id="3.60.10.10">
    <property type="entry name" value="Endonuclease/exonuclease/phosphatase"/>
    <property type="match status" value="1"/>
</dbReference>
<dbReference type="EMBL" id="JASPKY010001077">
    <property type="protein sequence ID" value="KAK9679160.1"/>
    <property type="molecule type" value="Genomic_DNA"/>
</dbReference>
<evidence type="ECO:0000313" key="1">
    <source>
        <dbReference type="EMBL" id="KAK9679160.1"/>
    </source>
</evidence>
<protein>
    <submittedName>
        <fullName evidence="1">Uncharacterized protein</fullName>
    </submittedName>
</protein>
<evidence type="ECO:0000313" key="2">
    <source>
        <dbReference type="Proteomes" id="UP001458880"/>
    </source>
</evidence>